<organism evidence="1 2">
    <name type="scientific">Striga asiatica</name>
    <name type="common">Asiatic witchweed</name>
    <name type="synonym">Buchnera asiatica</name>
    <dbReference type="NCBI Taxonomy" id="4170"/>
    <lineage>
        <taxon>Eukaryota</taxon>
        <taxon>Viridiplantae</taxon>
        <taxon>Streptophyta</taxon>
        <taxon>Embryophyta</taxon>
        <taxon>Tracheophyta</taxon>
        <taxon>Spermatophyta</taxon>
        <taxon>Magnoliopsida</taxon>
        <taxon>eudicotyledons</taxon>
        <taxon>Gunneridae</taxon>
        <taxon>Pentapetalae</taxon>
        <taxon>asterids</taxon>
        <taxon>lamiids</taxon>
        <taxon>Lamiales</taxon>
        <taxon>Orobanchaceae</taxon>
        <taxon>Buchnereae</taxon>
        <taxon>Striga</taxon>
    </lineage>
</organism>
<accession>A0A5A7PS04</accession>
<gene>
    <name evidence="1" type="ORF">STAS_11816</name>
</gene>
<dbReference type="Proteomes" id="UP000325081">
    <property type="component" value="Unassembled WGS sequence"/>
</dbReference>
<dbReference type="AlphaFoldDB" id="A0A5A7PS04"/>
<proteinExistence type="predicted"/>
<evidence type="ECO:0000313" key="2">
    <source>
        <dbReference type="Proteomes" id="UP000325081"/>
    </source>
</evidence>
<comment type="caution">
    <text evidence="1">The sequence shown here is derived from an EMBL/GenBank/DDBJ whole genome shotgun (WGS) entry which is preliminary data.</text>
</comment>
<evidence type="ECO:0000313" key="1">
    <source>
        <dbReference type="EMBL" id="GER35534.1"/>
    </source>
</evidence>
<dbReference type="EMBL" id="BKCP01004973">
    <property type="protein sequence ID" value="GER35534.1"/>
    <property type="molecule type" value="Genomic_DNA"/>
</dbReference>
<reference evidence="2" key="1">
    <citation type="journal article" date="2019" name="Curr. Biol.">
        <title>Genome Sequence of Striga asiatica Provides Insight into the Evolution of Plant Parasitism.</title>
        <authorList>
            <person name="Yoshida S."/>
            <person name="Kim S."/>
            <person name="Wafula E.K."/>
            <person name="Tanskanen J."/>
            <person name="Kim Y.M."/>
            <person name="Honaas L."/>
            <person name="Yang Z."/>
            <person name="Spallek T."/>
            <person name="Conn C.E."/>
            <person name="Ichihashi Y."/>
            <person name="Cheong K."/>
            <person name="Cui S."/>
            <person name="Der J.P."/>
            <person name="Gundlach H."/>
            <person name="Jiao Y."/>
            <person name="Hori C."/>
            <person name="Ishida J.K."/>
            <person name="Kasahara H."/>
            <person name="Kiba T."/>
            <person name="Kim M.S."/>
            <person name="Koo N."/>
            <person name="Laohavisit A."/>
            <person name="Lee Y.H."/>
            <person name="Lumba S."/>
            <person name="McCourt P."/>
            <person name="Mortimer J.C."/>
            <person name="Mutuku J.M."/>
            <person name="Nomura T."/>
            <person name="Sasaki-Sekimoto Y."/>
            <person name="Seto Y."/>
            <person name="Wang Y."/>
            <person name="Wakatake T."/>
            <person name="Sakakibara H."/>
            <person name="Demura T."/>
            <person name="Yamaguchi S."/>
            <person name="Yoneyama K."/>
            <person name="Manabe R.I."/>
            <person name="Nelson D.C."/>
            <person name="Schulman A.H."/>
            <person name="Timko M.P."/>
            <person name="dePamphilis C.W."/>
            <person name="Choi D."/>
            <person name="Shirasu K."/>
        </authorList>
    </citation>
    <scope>NUCLEOTIDE SEQUENCE [LARGE SCALE GENOMIC DNA]</scope>
    <source>
        <strain evidence="2">cv. UVA1</strain>
    </source>
</reference>
<sequence length="101" mass="11854">MISRKFTFSLLRKFTFSLSMSQDKRLPGGKIMKEEKQELGKKFATGASVVKGPTEFKETFSNTKWSSSQILGLMSRRLLFYLLRMEKRFQLRRCGMWEQAT</sequence>
<name>A0A5A7PS04_STRAF</name>
<protein>
    <submittedName>
        <fullName evidence="1">Translation machinery-associated protein 22</fullName>
    </submittedName>
</protein>
<keyword evidence="2" id="KW-1185">Reference proteome</keyword>